<dbReference type="Pfam" id="PF19671">
    <property type="entry name" value="DUF6174"/>
    <property type="match status" value="1"/>
</dbReference>
<dbReference type="EMBL" id="AP018216">
    <property type="protein sequence ID" value="BAY71049.1"/>
    <property type="molecule type" value="Genomic_DNA"/>
</dbReference>
<feature type="transmembrane region" description="Helical" evidence="1">
    <location>
        <begin position="6"/>
        <end position="26"/>
    </location>
</feature>
<name>A0A1Z4KQ16_ANAVA</name>
<dbReference type="Proteomes" id="UP000217507">
    <property type="component" value="Chromosome"/>
</dbReference>
<evidence type="ECO:0000256" key="1">
    <source>
        <dbReference type="SAM" id="Phobius"/>
    </source>
</evidence>
<protein>
    <submittedName>
        <fullName evidence="2">Uncharacterized protein</fullName>
    </submittedName>
</protein>
<organism evidence="2 3">
    <name type="scientific">Trichormus variabilis NIES-23</name>
    <dbReference type="NCBI Taxonomy" id="1973479"/>
    <lineage>
        <taxon>Bacteria</taxon>
        <taxon>Bacillati</taxon>
        <taxon>Cyanobacteriota</taxon>
        <taxon>Cyanophyceae</taxon>
        <taxon>Nostocales</taxon>
        <taxon>Nostocaceae</taxon>
        <taxon>Trichormus</taxon>
    </lineage>
</organism>
<evidence type="ECO:0000313" key="2">
    <source>
        <dbReference type="EMBL" id="BAY71049.1"/>
    </source>
</evidence>
<dbReference type="InterPro" id="IPR046172">
    <property type="entry name" value="DUF6174"/>
</dbReference>
<keyword evidence="1" id="KW-1133">Transmembrane helix</keyword>
<gene>
    <name evidence="2" type="ORF">NIES23_38620</name>
</gene>
<evidence type="ECO:0000313" key="3">
    <source>
        <dbReference type="Proteomes" id="UP000217507"/>
    </source>
</evidence>
<proteinExistence type="predicted"/>
<keyword evidence="1" id="KW-0472">Membrane</keyword>
<sequence>MNKRPSLEWIIIIFILSISSIAYLSNEFIFKNAAKKQLEVAQTNWLKQGISHYRITINYSSPNKCQQEVEIKNEAVVTIKKNTCTNIPPLTITEMFKEIELLATGKECGPNGCACDGTIGVDATYDAQFGYPRRVAIKLQPEKRWLHFNSLSDIYPGRNCTLVGYLNRRIIVRDFTPLDNKTFKQ</sequence>
<reference evidence="2 3" key="1">
    <citation type="submission" date="2017-06" db="EMBL/GenBank/DDBJ databases">
        <title>Genome sequencing of cyanobaciteial culture collection at National Institute for Environmental Studies (NIES).</title>
        <authorList>
            <person name="Hirose Y."/>
            <person name="Shimura Y."/>
            <person name="Fujisawa T."/>
            <person name="Nakamura Y."/>
            <person name="Kawachi M."/>
        </authorList>
    </citation>
    <scope>NUCLEOTIDE SEQUENCE [LARGE SCALE GENOMIC DNA]</scope>
    <source>
        <strain evidence="2 3">NIES-23</strain>
    </source>
</reference>
<accession>A0A1Z4KQ16</accession>
<keyword evidence="1" id="KW-0812">Transmembrane</keyword>
<dbReference type="AlphaFoldDB" id="A0A1Z4KQ16"/>